<dbReference type="Pfam" id="PF01063">
    <property type="entry name" value="Aminotran_4"/>
    <property type="match status" value="1"/>
</dbReference>
<dbReference type="Gene3D" id="3.30.470.10">
    <property type="match status" value="1"/>
</dbReference>
<gene>
    <name evidence="1" type="ORF">HMPREF9446_01468</name>
</gene>
<comment type="caution">
    <text evidence="1">The sequence shown here is derived from an EMBL/GenBank/DDBJ whole genome shotgun (WGS) entry which is preliminary data.</text>
</comment>
<dbReference type="SUPFAM" id="SSF56752">
    <property type="entry name" value="D-aminoacid aminotransferase-like PLP-dependent enzymes"/>
    <property type="match status" value="1"/>
</dbReference>
<accession>F3PRW6</accession>
<protein>
    <recommendedName>
        <fullName evidence="3">4-amino-4-deoxychorismate lyase</fullName>
    </recommendedName>
</protein>
<dbReference type="HOGENOM" id="CLU_114524_0_0_10"/>
<dbReference type="RefSeq" id="WP_009124695.1">
    <property type="nucleotide sequence ID" value="NZ_GL882623.1"/>
</dbReference>
<dbReference type="GO" id="GO:0003824">
    <property type="term" value="F:catalytic activity"/>
    <property type="evidence" value="ECO:0007669"/>
    <property type="project" value="InterPro"/>
</dbReference>
<dbReference type="STRING" id="763034.HMPREF9446_01468"/>
<dbReference type="AlphaFoldDB" id="F3PRW6"/>
<proteinExistence type="predicted"/>
<dbReference type="Gene3D" id="3.20.10.10">
    <property type="entry name" value="D-amino Acid Aminotransferase, subunit A, domain 2"/>
    <property type="match status" value="1"/>
</dbReference>
<dbReference type="InterPro" id="IPR036038">
    <property type="entry name" value="Aminotransferase-like"/>
</dbReference>
<dbReference type="Proteomes" id="UP000003416">
    <property type="component" value="Unassembled WGS sequence"/>
</dbReference>
<organism evidence="1 2">
    <name type="scientific">Bacteroides fluxus YIT 12057</name>
    <dbReference type="NCBI Taxonomy" id="763034"/>
    <lineage>
        <taxon>Bacteria</taxon>
        <taxon>Pseudomonadati</taxon>
        <taxon>Bacteroidota</taxon>
        <taxon>Bacteroidia</taxon>
        <taxon>Bacteroidales</taxon>
        <taxon>Bacteroidaceae</taxon>
        <taxon>Bacteroides</taxon>
    </lineage>
</organism>
<sequence>MCRFIETIRLDNGEIRNLSYHERRLNNTRMHFWHQSTPLQLSGYITPSRETGRIKARIVYGKTGIEEVSYSLYHMREVQSLAIIRSDEIDYTYKNTNRESLNRLFAQRGKCDDILIVKQGLLTDTSIANIALYDGSNWYTPKHPLLKGTKRAQLLAQGIVQEKELGPEDLSSFPIIRLFNAMIDWGEQELPVKALHITF</sequence>
<name>F3PRW6_9BACE</name>
<dbReference type="GeneID" id="86049139"/>
<dbReference type="InterPro" id="IPR043132">
    <property type="entry name" value="BCAT-like_C"/>
</dbReference>
<evidence type="ECO:0008006" key="3">
    <source>
        <dbReference type="Google" id="ProtNLM"/>
    </source>
</evidence>
<dbReference type="InterPro" id="IPR043131">
    <property type="entry name" value="BCAT-like_N"/>
</dbReference>
<evidence type="ECO:0000313" key="2">
    <source>
        <dbReference type="Proteomes" id="UP000003416"/>
    </source>
</evidence>
<evidence type="ECO:0000313" key="1">
    <source>
        <dbReference type="EMBL" id="EGF58167.1"/>
    </source>
</evidence>
<dbReference type="eggNOG" id="COG0115">
    <property type="taxonomic scope" value="Bacteria"/>
</dbReference>
<dbReference type="InterPro" id="IPR001544">
    <property type="entry name" value="Aminotrans_IV"/>
</dbReference>
<keyword evidence="2" id="KW-1185">Reference proteome</keyword>
<dbReference type="EMBL" id="AFBN01000025">
    <property type="protein sequence ID" value="EGF58167.1"/>
    <property type="molecule type" value="Genomic_DNA"/>
</dbReference>
<reference evidence="1 2" key="1">
    <citation type="submission" date="2011-02" db="EMBL/GenBank/DDBJ databases">
        <authorList>
            <person name="Weinstock G."/>
            <person name="Sodergren E."/>
            <person name="Clifton S."/>
            <person name="Fulton L."/>
            <person name="Fulton B."/>
            <person name="Courtney L."/>
            <person name="Fronick C."/>
            <person name="Harrison M."/>
            <person name="Strong C."/>
            <person name="Farmer C."/>
            <person name="Delahaunty K."/>
            <person name="Markovic C."/>
            <person name="Hall O."/>
            <person name="Minx P."/>
            <person name="Tomlinson C."/>
            <person name="Mitreva M."/>
            <person name="Hou S."/>
            <person name="Chen J."/>
            <person name="Wollam A."/>
            <person name="Pepin K.H."/>
            <person name="Johnson M."/>
            <person name="Bhonagiri V."/>
            <person name="Zhang X."/>
            <person name="Suruliraj S."/>
            <person name="Warren W."/>
            <person name="Chinwalla A."/>
            <person name="Mardis E.R."/>
            <person name="Wilson R.K."/>
        </authorList>
    </citation>
    <scope>NUCLEOTIDE SEQUENCE [LARGE SCALE GENOMIC DNA]</scope>
    <source>
        <strain evidence="1 2">YIT 12057</strain>
    </source>
</reference>